<accession>A0A284VNP7</accession>
<dbReference type="RefSeq" id="WP_143311706.1">
    <property type="nucleotide sequence ID" value="NZ_FZMP01000117.1"/>
</dbReference>
<sequence length="228" mass="24767">MYILPLLAIALYLISEYLHHSLASVSKTLYIVLMLPGTVVHESSHAIVALLMGARITDFSIMPSGNTLGHVEYTAPKIPFIGNAAISVAPLIGCPAILLLISRYFGIHFDSPSGTFDILMETRFLFDGTLSFITGLDYLNWRTYVFLYLALTLGAGAAPSKTDIISMLPGLIIIVAAIYALSYFGINIPYLYIIFSWFSASLTVAMIPLLAVTVIVAMLKLTAIVKSP</sequence>
<keyword evidence="1" id="KW-0472">Membrane</keyword>
<feature type="transmembrane region" description="Helical" evidence="1">
    <location>
        <begin position="165"/>
        <end position="186"/>
    </location>
</feature>
<dbReference type="InterPro" id="IPR049500">
    <property type="entry name" value="Peptidase_M50B-like"/>
</dbReference>
<name>A0A284VNP7_9EURY</name>
<feature type="transmembrane region" description="Helical" evidence="1">
    <location>
        <begin position="192"/>
        <end position="219"/>
    </location>
</feature>
<evidence type="ECO:0000313" key="2">
    <source>
        <dbReference type="EMBL" id="SNQ60839.1"/>
    </source>
</evidence>
<gene>
    <name evidence="2" type="ORF">MNV_2030041</name>
</gene>
<protein>
    <submittedName>
        <fullName evidence="2">Uncharacterized protein</fullName>
    </submittedName>
</protein>
<dbReference type="AlphaFoldDB" id="A0A284VNP7"/>
<evidence type="ECO:0000256" key="1">
    <source>
        <dbReference type="SAM" id="Phobius"/>
    </source>
</evidence>
<organism evidence="2 3">
    <name type="scientific">Candidatus Methanoperedens nitratireducens</name>
    <dbReference type="NCBI Taxonomy" id="1392998"/>
    <lineage>
        <taxon>Archaea</taxon>
        <taxon>Methanobacteriati</taxon>
        <taxon>Methanobacteriota</taxon>
        <taxon>Stenosarchaea group</taxon>
        <taxon>Methanomicrobia</taxon>
        <taxon>Methanosarcinales</taxon>
        <taxon>ANME-2 cluster</taxon>
        <taxon>Candidatus Methanoperedentaceae</taxon>
        <taxon>Candidatus Methanoperedens</taxon>
    </lineage>
</organism>
<keyword evidence="1" id="KW-0812">Transmembrane</keyword>
<keyword evidence="3" id="KW-1185">Reference proteome</keyword>
<feature type="transmembrane region" description="Helical" evidence="1">
    <location>
        <begin position="80"/>
        <end position="101"/>
    </location>
</feature>
<evidence type="ECO:0000313" key="3">
    <source>
        <dbReference type="Proteomes" id="UP000218615"/>
    </source>
</evidence>
<dbReference type="Pfam" id="PF13398">
    <property type="entry name" value="Peptidase_M50B"/>
    <property type="match status" value="1"/>
</dbReference>
<reference evidence="3" key="1">
    <citation type="submission" date="2017-06" db="EMBL/GenBank/DDBJ databases">
        <authorList>
            <person name="Cremers G."/>
        </authorList>
    </citation>
    <scope>NUCLEOTIDE SEQUENCE [LARGE SCALE GENOMIC DNA]</scope>
</reference>
<proteinExistence type="predicted"/>
<dbReference type="Proteomes" id="UP000218615">
    <property type="component" value="Unassembled WGS sequence"/>
</dbReference>
<dbReference type="EMBL" id="FZMP01000117">
    <property type="protein sequence ID" value="SNQ60839.1"/>
    <property type="molecule type" value="Genomic_DNA"/>
</dbReference>
<keyword evidence="1" id="KW-1133">Transmembrane helix</keyword>
<feature type="transmembrane region" description="Helical" evidence="1">
    <location>
        <begin position="141"/>
        <end position="158"/>
    </location>
</feature>
<dbReference type="OrthoDB" id="147208at2157"/>